<dbReference type="GO" id="GO:0005743">
    <property type="term" value="C:mitochondrial inner membrane"/>
    <property type="evidence" value="ECO:0007669"/>
    <property type="project" value="UniProtKB-SubCell"/>
</dbReference>
<dbReference type="Ensembl" id="ENSXETT00000000518">
    <property type="protein sequence ID" value="ENSXETP00000000518"/>
    <property type="gene ID" value="ENSXETG00000000256"/>
</dbReference>
<dbReference type="Xenbase" id="XB-GENE-1002262">
    <property type="gene designation" value="ndufa6"/>
</dbReference>
<comment type="subunit">
    <text evidence="3">Mammalian complex I is composed of 45 different subunits.</text>
</comment>
<dbReference type="Pfam" id="PF13233">
    <property type="entry name" value="Complex1_LYR_2"/>
    <property type="match status" value="1"/>
</dbReference>
<name>A0A803KLD3_XENTR</name>
<proteinExistence type="inferred from homology"/>
<protein>
    <recommendedName>
        <fullName evidence="4">NADH dehydrogenase [ubiquinone] 1 alpha subcomplex subunit 6</fullName>
    </recommendedName>
    <alternativeName>
        <fullName evidence="11">Complex I-B14</fullName>
    </alternativeName>
    <alternativeName>
        <fullName evidence="12">NADH-ubiquinone oxidoreductase B14 subunit</fullName>
    </alternativeName>
</protein>
<sequence>MAASSAAATARAAAAVKPILSRDLGEAKRRVRDLYRAWYREVPNSVHVFQLDITVKQGRDKVREMFQKNAHVTDPRVIDMLVIKLYTVRLVKQSYLHPLQSYLHPLRWSIYWSNQADPTIWHSTNNQIRLEREPTASTEAVLGRQNF</sequence>
<evidence type="ECO:0000256" key="3">
    <source>
        <dbReference type="ARBA" id="ARBA00011790"/>
    </source>
</evidence>
<dbReference type="GO" id="GO:0045271">
    <property type="term" value="C:respiratory chain complex I"/>
    <property type="evidence" value="ECO:0007669"/>
    <property type="project" value="InterPro"/>
</dbReference>
<dbReference type="InParanoid" id="A0A803KLD3"/>
<gene>
    <name evidence="14" type="primary">ndufa6</name>
</gene>
<organism evidence="14">
    <name type="scientific">Xenopus tropicalis</name>
    <name type="common">Western clawed frog</name>
    <name type="synonym">Silurana tropicalis</name>
    <dbReference type="NCBI Taxonomy" id="8364"/>
    <lineage>
        <taxon>Eukaryota</taxon>
        <taxon>Metazoa</taxon>
        <taxon>Chordata</taxon>
        <taxon>Craniata</taxon>
        <taxon>Vertebrata</taxon>
        <taxon>Euteleostomi</taxon>
        <taxon>Amphibia</taxon>
        <taxon>Batrachia</taxon>
        <taxon>Anura</taxon>
        <taxon>Pipoidea</taxon>
        <taxon>Pipidae</taxon>
        <taxon>Xenopodinae</taxon>
        <taxon>Xenopus</taxon>
        <taxon>Silurana</taxon>
    </lineage>
</organism>
<dbReference type="InterPro" id="IPR016488">
    <property type="entry name" value="NADH_Ub_cplx-1_asu_su-6"/>
</dbReference>
<dbReference type="Bgee" id="ENSXETG00000000256">
    <property type="expression patterns" value="Expressed in heart and 14 other cell types or tissues"/>
</dbReference>
<comment type="subcellular location">
    <subcellularLocation>
        <location evidence="1">Mitochondrion inner membrane</location>
        <topology evidence="1">Peripheral membrane protein</topology>
        <orientation evidence="1">Matrix side</orientation>
    </subcellularLocation>
</comment>
<keyword evidence="5" id="KW-0813">Transport</keyword>
<dbReference type="AlphaFoldDB" id="A0A803KLD3"/>
<keyword evidence="9" id="KW-0496">Mitochondrion</keyword>
<evidence type="ECO:0000256" key="7">
    <source>
        <dbReference type="ARBA" id="ARBA00022792"/>
    </source>
</evidence>
<evidence type="ECO:0000256" key="5">
    <source>
        <dbReference type="ARBA" id="ARBA00022448"/>
    </source>
</evidence>
<evidence type="ECO:0000256" key="9">
    <source>
        <dbReference type="ARBA" id="ARBA00023128"/>
    </source>
</evidence>
<comment type="function">
    <text evidence="13">Accessory subunit of the mitochondrial membrane respiratory chain NADH dehydrogenase (Complex I), that is believed to be not involved in catalysis. Required for proper complex I assembly. Complex I functions in the transfer of electrons from NADH to the respiratory chain. The immediate electron acceptor for the enzyme is believed to be ubiquinone.</text>
</comment>
<keyword evidence="6" id="KW-0679">Respiratory chain</keyword>
<evidence type="ECO:0000256" key="2">
    <source>
        <dbReference type="ARBA" id="ARBA00009508"/>
    </source>
</evidence>
<dbReference type="PANTHER" id="PTHR12964">
    <property type="entry name" value="NADH-UBIQUINONE OXIDOREDUCTASE B14 SUBUNIT"/>
    <property type="match status" value="1"/>
</dbReference>
<evidence type="ECO:0000256" key="12">
    <source>
        <dbReference type="ARBA" id="ARBA00032352"/>
    </source>
</evidence>
<keyword evidence="8" id="KW-0249">Electron transport</keyword>
<keyword evidence="7" id="KW-0999">Mitochondrion inner membrane</keyword>
<evidence type="ECO:0000313" key="14">
    <source>
        <dbReference type="Ensembl" id="ENSXETP00000000518"/>
    </source>
</evidence>
<reference evidence="14" key="1">
    <citation type="journal article" date="2010" name="Science">
        <title>The genome of the Western clawed frog Xenopus tropicalis.</title>
        <authorList>
            <person name="Hellsten U."/>
            <person name="Harland R.M."/>
            <person name="Gilchrist M.J."/>
            <person name="Hendrix D."/>
            <person name="Jurka J."/>
            <person name="Kapitonov V."/>
            <person name="Ovcharenko I."/>
            <person name="Putnam N.H."/>
            <person name="Shu S."/>
            <person name="Taher L."/>
            <person name="Blitz I.L."/>
            <person name="Blumberg B."/>
            <person name="Dichmann D.S."/>
            <person name="Dubchak I."/>
            <person name="Amaya E."/>
            <person name="Detter J.C."/>
            <person name="Fletcher R."/>
            <person name="Gerhard D.S."/>
            <person name="Goodstein D."/>
            <person name="Graves T."/>
            <person name="Grigoriev I.V."/>
            <person name="Grimwood J."/>
            <person name="Kawashima T."/>
            <person name="Lindquist E."/>
            <person name="Lucas S.M."/>
            <person name="Mead P.E."/>
            <person name="Mitros T."/>
            <person name="Ogino H."/>
            <person name="Ohta Y."/>
            <person name="Poliakov A.V."/>
            <person name="Pollet N."/>
            <person name="Robert J."/>
            <person name="Salamov A."/>
            <person name="Sater A.K."/>
            <person name="Schmutz J."/>
            <person name="Terry A."/>
            <person name="Vize P.D."/>
            <person name="Warren W.C."/>
            <person name="Wells D."/>
            <person name="Wills A."/>
            <person name="Wilson R.K."/>
            <person name="Zimmerman L.B."/>
            <person name="Zorn A.M."/>
            <person name="Grainger R."/>
            <person name="Grammer T."/>
            <person name="Khokha M.K."/>
            <person name="Richardson P.M."/>
            <person name="Rokhsar D.S."/>
        </authorList>
    </citation>
    <scope>NUCLEOTIDE SEQUENCE [LARGE SCALE GENOMIC DNA]</scope>
    <source>
        <strain evidence="14">Nigerian</strain>
    </source>
</reference>
<evidence type="ECO:0000256" key="10">
    <source>
        <dbReference type="ARBA" id="ARBA00023136"/>
    </source>
</evidence>
<accession>A0A803KLD3</accession>
<evidence type="ECO:0000256" key="11">
    <source>
        <dbReference type="ARBA" id="ARBA00030213"/>
    </source>
</evidence>
<dbReference type="GeneTree" id="ENSGT00390000018898"/>
<dbReference type="CDD" id="cd20266">
    <property type="entry name" value="Complex1_LYR_NDUFA6_LYRM6"/>
    <property type="match status" value="1"/>
</dbReference>
<keyword evidence="10" id="KW-0472">Membrane</keyword>
<evidence type="ECO:0000256" key="1">
    <source>
        <dbReference type="ARBA" id="ARBA00004443"/>
    </source>
</evidence>
<evidence type="ECO:0000256" key="8">
    <source>
        <dbReference type="ARBA" id="ARBA00022982"/>
    </source>
</evidence>
<dbReference type="PANTHER" id="PTHR12964:SF0">
    <property type="entry name" value="NADH DEHYDROGENASE [UBIQUINONE] 1 ALPHA SUBCOMPLEX SUBUNIT 6"/>
    <property type="match status" value="1"/>
</dbReference>
<dbReference type="InterPro" id="IPR045299">
    <property type="entry name" value="Complex1_LYR_NDUFA6_LYRM6"/>
</dbReference>
<comment type="similarity">
    <text evidence="2">Belongs to the complex I LYR family.</text>
</comment>
<evidence type="ECO:0000256" key="6">
    <source>
        <dbReference type="ARBA" id="ARBA00022660"/>
    </source>
</evidence>
<evidence type="ECO:0000256" key="13">
    <source>
        <dbReference type="ARBA" id="ARBA00046116"/>
    </source>
</evidence>
<reference evidence="14" key="2">
    <citation type="submission" date="2011-06" db="UniProtKB">
        <authorList>
            <consortium name="Ensembl"/>
        </authorList>
    </citation>
    <scope>IDENTIFICATION</scope>
</reference>
<evidence type="ECO:0000256" key="4">
    <source>
        <dbReference type="ARBA" id="ARBA00016386"/>
    </source>
</evidence>
<dbReference type="FunCoup" id="A0A803KLD3">
    <property type="interactions" value="1136"/>
</dbReference>